<feature type="non-terminal residue" evidence="1">
    <location>
        <position position="1"/>
    </location>
</feature>
<dbReference type="Proteomes" id="UP001219525">
    <property type="component" value="Unassembled WGS sequence"/>
</dbReference>
<accession>A0AAD6Y4S0</accession>
<organism evidence="1 2">
    <name type="scientific">Mycena pura</name>
    <dbReference type="NCBI Taxonomy" id="153505"/>
    <lineage>
        <taxon>Eukaryota</taxon>
        <taxon>Fungi</taxon>
        <taxon>Dikarya</taxon>
        <taxon>Basidiomycota</taxon>
        <taxon>Agaricomycotina</taxon>
        <taxon>Agaricomycetes</taxon>
        <taxon>Agaricomycetidae</taxon>
        <taxon>Agaricales</taxon>
        <taxon>Marasmiineae</taxon>
        <taxon>Mycenaceae</taxon>
        <taxon>Mycena</taxon>
    </lineage>
</organism>
<sequence>CFVCEANDNSIAIDAPRTCPVCPPNTPLNPKKGQPVLAHNAAHLLFDPAIRGTERCGMCLNPAPMCEYFMKKTGPPKIDISRSKCPSLAVKFTYSIAAKSVSASPCSNVPVNCAVCGVEDPAVWRYNYLHHLRHVHPVAPEEKYRSIWELSAAETTAMKAIWETREKGVPIPQKRAPKTAPLVISEAHSSRLSMR</sequence>
<reference evidence="1" key="1">
    <citation type="submission" date="2023-03" db="EMBL/GenBank/DDBJ databases">
        <title>Massive genome expansion in bonnet fungi (Mycena s.s.) driven by repeated elements and novel gene families across ecological guilds.</title>
        <authorList>
            <consortium name="Lawrence Berkeley National Laboratory"/>
            <person name="Harder C.B."/>
            <person name="Miyauchi S."/>
            <person name="Viragh M."/>
            <person name="Kuo A."/>
            <person name="Thoen E."/>
            <person name="Andreopoulos B."/>
            <person name="Lu D."/>
            <person name="Skrede I."/>
            <person name="Drula E."/>
            <person name="Henrissat B."/>
            <person name="Morin E."/>
            <person name="Kohler A."/>
            <person name="Barry K."/>
            <person name="LaButti K."/>
            <person name="Morin E."/>
            <person name="Salamov A."/>
            <person name="Lipzen A."/>
            <person name="Mereny Z."/>
            <person name="Hegedus B."/>
            <person name="Baldrian P."/>
            <person name="Stursova M."/>
            <person name="Weitz H."/>
            <person name="Taylor A."/>
            <person name="Grigoriev I.V."/>
            <person name="Nagy L.G."/>
            <person name="Martin F."/>
            <person name="Kauserud H."/>
        </authorList>
    </citation>
    <scope>NUCLEOTIDE SEQUENCE</scope>
    <source>
        <strain evidence="1">9144</strain>
    </source>
</reference>
<gene>
    <name evidence="1" type="ORF">GGX14DRAFT_381116</name>
</gene>
<protein>
    <submittedName>
        <fullName evidence="1">Uncharacterized protein</fullName>
    </submittedName>
</protein>
<keyword evidence="2" id="KW-1185">Reference proteome</keyword>
<comment type="caution">
    <text evidence="1">The sequence shown here is derived from an EMBL/GenBank/DDBJ whole genome shotgun (WGS) entry which is preliminary data.</text>
</comment>
<name>A0AAD6Y4S0_9AGAR</name>
<evidence type="ECO:0000313" key="2">
    <source>
        <dbReference type="Proteomes" id="UP001219525"/>
    </source>
</evidence>
<evidence type="ECO:0000313" key="1">
    <source>
        <dbReference type="EMBL" id="KAJ7191492.1"/>
    </source>
</evidence>
<proteinExistence type="predicted"/>
<dbReference type="EMBL" id="JARJCW010000132">
    <property type="protein sequence ID" value="KAJ7191492.1"/>
    <property type="molecule type" value="Genomic_DNA"/>
</dbReference>
<dbReference type="AlphaFoldDB" id="A0AAD6Y4S0"/>